<dbReference type="RefSeq" id="WP_160900633.1">
    <property type="nucleotide sequence ID" value="NZ_CP102850.1"/>
</dbReference>
<comment type="caution">
    <text evidence="1">The sequence shown here is derived from an EMBL/GenBank/DDBJ whole genome shotgun (WGS) entry which is preliminary data.</text>
</comment>
<proteinExistence type="predicted"/>
<evidence type="ECO:0000313" key="1">
    <source>
        <dbReference type="EMBL" id="MXP20497.1"/>
    </source>
</evidence>
<gene>
    <name evidence="1" type="ORF">GIY30_03885</name>
</gene>
<organism evidence="1 2">
    <name type="scientific">Gordonia mangrovi</name>
    <dbReference type="NCBI Taxonomy" id="2665643"/>
    <lineage>
        <taxon>Bacteria</taxon>
        <taxon>Bacillati</taxon>
        <taxon>Actinomycetota</taxon>
        <taxon>Actinomycetes</taxon>
        <taxon>Mycobacteriales</taxon>
        <taxon>Gordoniaceae</taxon>
        <taxon>Gordonia</taxon>
    </lineage>
</organism>
<sequence>MVGEHGPWETARLRATRDEIARRAEVTPTLTAVRVHGESATYRDLAGALVRYGRVSEHNGLGLGSTIAAAILHCLPRIGRLGEPSAVVYTVCQVLDWLARDLDDGFGGLRAIG</sequence>
<name>A0A6L7GM50_9ACTN</name>
<dbReference type="AlphaFoldDB" id="A0A6L7GM50"/>
<accession>A0A6L7GM50</accession>
<reference evidence="1 2" key="1">
    <citation type="submission" date="2019-11" db="EMBL/GenBank/DDBJ databases">
        <title>Gordonia sp. nov., a novel actinobacterium isolated from mangrove soil in Hainan.</title>
        <authorList>
            <person name="Huang X."/>
            <person name="Xie Y."/>
            <person name="Chu X."/>
            <person name="Xiao K."/>
        </authorList>
    </citation>
    <scope>NUCLEOTIDE SEQUENCE [LARGE SCALE GENOMIC DNA]</scope>
    <source>
        <strain evidence="1 2">HNM0687</strain>
    </source>
</reference>
<dbReference type="EMBL" id="WMBR01000001">
    <property type="protein sequence ID" value="MXP20497.1"/>
    <property type="molecule type" value="Genomic_DNA"/>
</dbReference>
<evidence type="ECO:0000313" key="2">
    <source>
        <dbReference type="Proteomes" id="UP000475545"/>
    </source>
</evidence>
<keyword evidence="2" id="KW-1185">Reference proteome</keyword>
<protein>
    <submittedName>
        <fullName evidence="1">Uncharacterized protein</fullName>
    </submittedName>
</protein>
<dbReference type="Proteomes" id="UP000475545">
    <property type="component" value="Unassembled WGS sequence"/>
</dbReference>